<feature type="region of interest" description="Disordered" evidence="8">
    <location>
        <begin position="58"/>
        <end position="95"/>
    </location>
</feature>
<evidence type="ECO:0000256" key="7">
    <source>
        <dbReference type="PROSITE-ProRule" id="PRU00723"/>
    </source>
</evidence>
<feature type="zinc finger region" description="C3H1-type" evidence="7">
    <location>
        <begin position="130"/>
        <end position="158"/>
    </location>
</feature>
<name>A0A131YBD3_IXORI</name>
<dbReference type="PRINTS" id="PR01848">
    <property type="entry name" value="U2AUXFACTOR"/>
</dbReference>
<feature type="zinc finger region" description="C3H1-type" evidence="7">
    <location>
        <begin position="270"/>
        <end position="297"/>
    </location>
</feature>
<feature type="compositionally biased region" description="Basic and acidic residues" evidence="8">
    <location>
        <begin position="358"/>
        <end position="385"/>
    </location>
</feature>
<feature type="region of interest" description="Disordered" evidence="8">
    <location>
        <begin position="303"/>
        <end position="494"/>
    </location>
</feature>
<keyword evidence="5 6" id="KW-0694">RNA-binding</keyword>
<dbReference type="SUPFAM" id="SSF54928">
    <property type="entry name" value="RNA-binding domain, RBD"/>
    <property type="match status" value="1"/>
</dbReference>
<feature type="compositionally biased region" description="Low complexity" evidence="8">
    <location>
        <begin position="459"/>
        <end position="478"/>
    </location>
</feature>
<organism evidence="11">
    <name type="scientific">Ixodes ricinus</name>
    <name type="common">Common tick</name>
    <name type="synonym">Acarus ricinus</name>
    <dbReference type="NCBI Taxonomy" id="34613"/>
    <lineage>
        <taxon>Eukaryota</taxon>
        <taxon>Metazoa</taxon>
        <taxon>Ecdysozoa</taxon>
        <taxon>Arthropoda</taxon>
        <taxon>Chelicerata</taxon>
        <taxon>Arachnida</taxon>
        <taxon>Acari</taxon>
        <taxon>Parasitiformes</taxon>
        <taxon>Ixodida</taxon>
        <taxon>Ixodoidea</taxon>
        <taxon>Ixodidae</taxon>
        <taxon>Ixodinae</taxon>
        <taxon>Ixodes</taxon>
    </lineage>
</organism>
<dbReference type="PANTHER" id="PTHR12620">
    <property type="entry name" value="U2 SNRNP AUXILIARY FACTOR, SMALL SUBUNIT"/>
    <property type="match status" value="1"/>
</dbReference>
<sequence>RDRLRAEQDAAAERSPGFQERAAEERRQRMLQEEYDERERQREHRLWLEREAVAQEEFRRRRAEEEECSRRKREAQEALEAAEATRRNGVSKEHTDKVKKEEFLKDALAKLPEGNATWHNPPAPSNYAPAVEREACSFFIKTGACRFGERCSRSHPRPVSSRTLLMRGFYGHFSLEQQRRDDYDADAQLETDERELRHHFDAFFWDALPELRRAGTVVQFKVCRNLEPHLRGNVYVQYASEEEATRALVMFNGRWYAGRQISCEFSPVQRWKSAICGLFFRNRCPKGRGCNFLHVFRNPTDEFRDADQDRESPHSQRQLRHPRSPPSSRERGSTSHRPDSLRRSSSTRGSRSPPSHRSSRESSRESRRSSRSERSKRSDSPERERRSHKHKKHHHKSHKSHKSSKKKKKSRSKTRSRSRSRPKTSSDTKSDFSTTLDVAVKPETMSDTESKTESKAATESTPPSISSGEESPEMGSASCREAVGDEASSSKFDD</sequence>
<dbReference type="GO" id="GO:0008270">
    <property type="term" value="F:zinc ion binding"/>
    <property type="evidence" value="ECO:0007669"/>
    <property type="project" value="UniProtKB-KW"/>
</dbReference>
<feature type="compositionally biased region" description="Basic and acidic residues" evidence="8">
    <location>
        <begin position="1"/>
        <end position="12"/>
    </location>
</feature>
<dbReference type="SMART" id="SM00361">
    <property type="entry name" value="RRM_1"/>
    <property type="match status" value="1"/>
</dbReference>
<feature type="compositionally biased region" description="Basic and acidic residues" evidence="8">
    <location>
        <begin position="21"/>
        <end position="40"/>
    </location>
</feature>
<dbReference type="PROSITE" id="PS50102">
    <property type="entry name" value="RRM"/>
    <property type="match status" value="1"/>
</dbReference>
<feature type="domain" description="C3H1-type" evidence="10">
    <location>
        <begin position="270"/>
        <end position="297"/>
    </location>
</feature>
<protein>
    <submittedName>
        <fullName evidence="11">Putative u2 snrnp splicing factor small subunit</fullName>
    </submittedName>
</protein>
<dbReference type="Gene3D" id="3.30.70.330">
    <property type="match status" value="1"/>
</dbReference>
<feature type="compositionally biased region" description="Basic and acidic residues" evidence="8">
    <location>
        <begin position="83"/>
        <end position="95"/>
    </location>
</feature>
<keyword evidence="4 7" id="KW-0862">Zinc</keyword>
<evidence type="ECO:0000256" key="2">
    <source>
        <dbReference type="ARBA" id="ARBA00022737"/>
    </source>
</evidence>
<dbReference type="AlphaFoldDB" id="A0A131YBD3"/>
<dbReference type="InterPro" id="IPR009145">
    <property type="entry name" value="U2AF_small"/>
</dbReference>
<keyword evidence="2" id="KW-0677">Repeat</keyword>
<evidence type="ECO:0000256" key="3">
    <source>
        <dbReference type="ARBA" id="ARBA00022771"/>
    </source>
</evidence>
<evidence type="ECO:0000256" key="6">
    <source>
        <dbReference type="PROSITE-ProRule" id="PRU00176"/>
    </source>
</evidence>
<evidence type="ECO:0000256" key="5">
    <source>
        <dbReference type="ARBA" id="ARBA00022884"/>
    </source>
</evidence>
<keyword evidence="1 7" id="KW-0479">Metal-binding</keyword>
<evidence type="ECO:0000256" key="4">
    <source>
        <dbReference type="ARBA" id="ARBA00022833"/>
    </source>
</evidence>
<evidence type="ECO:0000259" key="9">
    <source>
        <dbReference type="PROSITE" id="PS50102"/>
    </source>
</evidence>
<feature type="non-terminal residue" evidence="11">
    <location>
        <position position="1"/>
    </location>
</feature>
<feature type="compositionally biased region" description="Basic residues" evidence="8">
    <location>
        <begin position="386"/>
        <end position="422"/>
    </location>
</feature>
<dbReference type="GO" id="GO:0000398">
    <property type="term" value="P:mRNA splicing, via spliceosome"/>
    <property type="evidence" value="ECO:0007669"/>
    <property type="project" value="InterPro"/>
</dbReference>
<dbReference type="CDD" id="cd12540">
    <property type="entry name" value="RRM_U2AFBPL"/>
    <property type="match status" value="1"/>
</dbReference>
<feature type="compositionally biased region" description="Basic and acidic residues" evidence="8">
    <location>
        <begin position="303"/>
        <end position="314"/>
    </location>
</feature>
<proteinExistence type="evidence at transcript level"/>
<dbReference type="InterPro" id="IPR035979">
    <property type="entry name" value="RBD_domain_sf"/>
</dbReference>
<feature type="region of interest" description="Disordered" evidence="8">
    <location>
        <begin position="1"/>
        <end position="40"/>
    </location>
</feature>
<accession>A0A131YBD3</accession>
<dbReference type="GO" id="GO:0089701">
    <property type="term" value="C:U2AF complex"/>
    <property type="evidence" value="ECO:0007669"/>
    <property type="project" value="InterPro"/>
</dbReference>
<feature type="compositionally biased region" description="Basic and acidic residues" evidence="8">
    <location>
        <begin position="328"/>
        <end position="342"/>
    </location>
</feature>
<evidence type="ECO:0000259" key="10">
    <source>
        <dbReference type="PROSITE" id="PS50103"/>
    </source>
</evidence>
<dbReference type="Pfam" id="PF00642">
    <property type="entry name" value="zf-CCCH"/>
    <property type="match status" value="1"/>
</dbReference>
<reference evidence="11" key="1">
    <citation type="submission" date="2016-02" db="EMBL/GenBank/DDBJ databases">
        <title>RNAseq analyses of the midgut from blood- or serum-fed Ixodes ricinus ticks.</title>
        <authorList>
            <person name="Perner J."/>
            <person name="Provaznik J."/>
            <person name="Schrenkova J."/>
            <person name="Urbanova V."/>
            <person name="Ribeiro J.M."/>
            <person name="Kopacek P."/>
        </authorList>
    </citation>
    <scope>NUCLEOTIDE SEQUENCE</scope>
    <source>
        <tissue evidence="11">Gut</tissue>
    </source>
</reference>
<keyword evidence="3 7" id="KW-0863">Zinc-finger</keyword>
<dbReference type="InterPro" id="IPR000504">
    <property type="entry name" value="RRM_dom"/>
</dbReference>
<dbReference type="InterPro" id="IPR000571">
    <property type="entry name" value="Znf_CCCH"/>
</dbReference>
<dbReference type="SMART" id="SM00360">
    <property type="entry name" value="RRM"/>
    <property type="match status" value="1"/>
</dbReference>
<evidence type="ECO:0000256" key="8">
    <source>
        <dbReference type="SAM" id="MobiDB-lite"/>
    </source>
</evidence>
<evidence type="ECO:0000313" key="11">
    <source>
        <dbReference type="EMBL" id="JAP75396.1"/>
    </source>
</evidence>
<feature type="domain" description="RRM" evidence="9">
    <location>
        <begin position="162"/>
        <end position="268"/>
    </location>
</feature>
<dbReference type="InterPro" id="IPR003954">
    <property type="entry name" value="RRM_euk-type"/>
</dbReference>
<dbReference type="PROSITE" id="PS50103">
    <property type="entry name" value="ZF_C3H1"/>
    <property type="match status" value="2"/>
</dbReference>
<dbReference type="SMART" id="SM00356">
    <property type="entry name" value="ZnF_C3H1"/>
    <property type="match status" value="2"/>
</dbReference>
<dbReference type="EMBL" id="GEFM01000400">
    <property type="protein sequence ID" value="JAP75396.1"/>
    <property type="molecule type" value="mRNA"/>
</dbReference>
<dbReference type="GO" id="GO:0003723">
    <property type="term" value="F:RNA binding"/>
    <property type="evidence" value="ECO:0007669"/>
    <property type="project" value="UniProtKB-UniRule"/>
</dbReference>
<dbReference type="InterPro" id="IPR012677">
    <property type="entry name" value="Nucleotide-bd_a/b_plait_sf"/>
</dbReference>
<feature type="domain" description="C3H1-type" evidence="10">
    <location>
        <begin position="130"/>
        <end position="158"/>
    </location>
</feature>
<dbReference type="Pfam" id="PF00076">
    <property type="entry name" value="RRM_1"/>
    <property type="match status" value="1"/>
</dbReference>
<evidence type="ECO:0000256" key="1">
    <source>
        <dbReference type="ARBA" id="ARBA00022723"/>
    </source>
</evidence>
<feature type="compositionally biased region" description="Low complexity" evidence="8">
    <location>
        <begin position="343"/>
        <end position="356"/>
    </location>
</feature>